<keyword evidence="7" id="KW-1185">Reference proteome</keyword>
<feature type="domain" description="ZF-HD dimerization-type" evidence="5">
    <location>
        <begin position="15"/>
        <end position="64"/>
    </location>
</feature>
<organism evidence="6 7">
    <name type="scientific">Handroanthus impetiginosus</name>
    <dbReference type="NCBI Taxonomy" id="429701"/>
    <lineage>
        <taxon>Eukaryota</taxon>
        <taxon>Viridiplantae</taxon>
        <taxon>Streptophyta</taxon>
        <taxon>Embryophyta</taxon>
        <taxon>Tracheophyta</taxon>
        <taxon>Spermatophyta</taxon>
        <taxon>Magnoliopsida</taxon>
        <taxon>eudicotyledons</taxon>
        <taxon>Gunneridae</taxon>
        <taxon>Pentapetalae</taxon>
        <taxon>asterids</taxon>
        <taxon>lamiids</taxon>
        <taxon>Lamiales</taxon>
        <taxon>Bignoniaceae</taxon>
        <taxon>Crescentiina</taxon>
        <taxon>Tabebuia alliance</taxon>
        <taxon>Handroanthus</taxon>
    </lineage>
</organism>
<dbReference type="GO" id="GO:0005634">
    <property type="term" value="C:nucleus"/>
    <property type="evidence" value="ECO:0007669"/>
    <property type="project" value="TreeGrafter"/>
</dbReference>
<dbReference type="InterPro" id="IPR006456">
    <property type="entry name" value="ZF_HD_homeobox_Cys/His_dimer"/>
</dbReference>
<name>A0A2G9GX29_9LAMI</name>
<dbReference type="NCBIfam" id="TIGR01566">
    <property type="entry name" value="ZF_HD_prot_N"/>
    <property type="match status" value="1"/>
</dbReference>
<protein>
    <recommendedName>
        <fullName evidence="5">ZF-HD dimerization-type domain-containing protein</fullName>
    </recommendedName>
</protein>
<dbReference type="GO" id="GO:0000976">
    <property type="term" value="F:transcription cis-regulatory region binding"/>
    <property type="evidence" value="ECO:0007669"/>
    <property type="project" value="TreeGrafter"/>
</dbReference>
<dbReference type="AlphaFoldDB" id="A0A2G9GX29"/>
<evidence type="ECO:0000313" key="7">
    <source>
        <dbReference type="Proteomes" id="UP000231279"/>
    </source>
</evidence>
<dbReference type="PANTHER" id="PTHR31948:SF59">
    <property type="entry name" value="ZINC-FINGER HOMEODOMAIN PROTEIN 5-LIKE"/>
    <property type="match status" value="1"/>
</dbReference>
<keyword evidence="3" id="KW-0862">Zinc</keyword>
<reference evidence="7" key="1">
    <citation type="journal article" date="2018" name="Gigascience">
        <title>Genome assembly of the Pink Ipe (Handroanthus impetiginosus, Bignoniaceae), a highly valued, ecologically keystone Neotropical timber forest tree.</title>
        <authorList>
            <person name="Silva-Junior O.B."/>
            <person name="Grattapaglia D."/>
            <person name="Novaes E."/>
            <person name="Collevatti R.G."/>
        </authorList>
    </citation>
    <scope>NUCLEOTIDE SEQUENCE [LARGE SCALE GENOMIC DNA]</scope>
    <source>
        <strain evidence="7">cv. UFG-1</strain>
    </source>
</reference>
<evidence type="ECO:0000313" key="6">
    <source>
        <dbReference type="EMBL" id="PIN09828.1"/>
    </source>
</evidence>
<keyword evidence="1" id="KW-0479">Metal-binding</keyword>
<evidence type="ECO:0000256" key="3">
    <source>
        <dbReference type="ARBA" id="ARBA00022833"/>
    </source>
</evidence>
<gene>
    <name evidence="6" type="ORF">CDL12_17582</name>
</gene>
<dbReference type="OrthoDB" id="900759at2759"/>
<dbReference type="GO" id="GO:0050793">
    <property type="term" value="P:regulation of developmental process"/>
    <property type="evidence" value="ECO:0007669"/>
    <property type="project" value="TreeGrafter"/>
</dbReference>
<feature type="compositionally biased region" description="Polar residues" evidence="4">
    <location>
        <begin position="96"/>
        <end position="106"/>
    </location>
</feature>
<evidence type="ECO:0000256" key="1">
    <source>
        <dbReference type="ARBA" id="ARBA00022723"/>
    </source>
</evidence>
<proteinExistence type="predicted"/>
<dbReference type="PANTHER" id="PTHR31948">
    <property type="entry name" value="ZINC-FINGER HOMEODOMAIN PROTEIN 2"/>
    <property type="match status" value="1"/>
</dbReference>
<evidence type="ECO:0000256" key="4">
    <source>
        <dbReference type="SAM" id="MobiDB-lite"/>
    </source>
</evidence>
<evidence type="ECO:0000259" key="5">
    <source>
        <dbReference type="PROSITE" id="PS51523"/>
    </source>
</evidence>
<evidence type="ECO:0000256" key="2">
    <source>
        <dbReference type="ARBA" id="ARBA00022771"/>
    </source>
</evidence>
<feature type="region of interest" description="Disordered" evidence="4">
    <location>
        <begin position="77"/>
        <end position="132"/>
    </location>
</feature>
<dbReference type="GO" id="GO:0008270">
    <property type="term" value="F:zinc ion binding"/>
    <property type="evidence" value="ECO:0007669"/>
    <property type="project" value="UniProtKB-KW"/>
</dbReference>
<accession>A0A2G9GX29</accession>
<dbReference type="STRING" id="429701.A0A2G9GX29"/>
<dbReference type="Pfam" id="PF04770">
    <property type="entry name" value="ZF-HD_dimer"/>
    <property type="match status" value="1"/>
</dbReference>
<dbReference type="Proteomes" id="UP000231279">
    <property type="component" value="Unassembled WGS sequence"/>
</dbReference>
<comment type="caution">
    <text evidence="6">The sequence shown here is derived from an EMBL/GenBank/DDBJ whole genome shotgun (WGS) entry which is preliminary data.</text>
</comment>
<dbReference type="PROSITE" id="PS51523">
    <property type="entry name" value="ZF_HD_DIMER"/>
    <property type="match status" value="1"/>
</dbReference>
<keyword evidence="2" id="KW-0863">Zinc-finger</keyword>
<dbReference type="GO" id="GO:0003700">
    <property type="term" value="F:DNA-binding transcription factor activity"/>
    <property type="evidence" value="ECO:0007669"/>
    <property type="project" value="TreeGrafter"/>
</dbReference>
<sequence>MAANNNENIEYVVTYTQCLHNHAAHTMNYVFYGCGLFEPSGPNGTPEAMVCAACHCHRNFHRIVIVELPPRFNAQDIDTNTIPVPPPQPQTFPSHIHQQTASTSNHAHNRCTRPRITPQQGERFGSHVERDN</sequence>
<dbReference type="EMBL" id="NKXS01003413">
    <property type="protein sequence ID" value="PIN09828.1"/>
    <property type="molecule type" value="Genomic_DNA"/>
</dbReference>